<keyword evidence="5" id="KW-0460">Magnesium</keyword>
<dbReference type="PANTHER" id="PTHR30319">
    <property type="entry name" value="PHENYLACETIC ACID REGULATOR-RELATED TRANSCRIPTIONAL REPRESSOR"/>
    <property type="match status" value="1"/>
</dbReference>
<keyword evidence="3 9" id="KW-0255">Endonuclease</keyword>
<dbReference type="Gene3D" id="1.10.10.10">
    <property type="entry name" value="Winged helix-like DNA-binding domain superfamily/Winged helix DNA-binding domain"/>
    <property type="match status" value="1"/>
</dbReference>
<gene>
    <name evidence="9" type="primary">cas2</name>
    <name evidence="9" type="ORF">COY90_03995</name>
</gene>
<dbReference type="NCBIfam" id="TIGR01573">
    <property type="entry name" value="cas2"/>
    <property type="match status" value="1"/>
</dbReference>
<name>A0A2M7QD77_9BACT</name>
<dbReference type="InterPro" id="IPR048846">
    <property type="entry name" value="PaaX-like_central"/>
</dbReference>
<evidence type="ECO:0000259" key="8">
    <source>
        <dbReference type="Pfam" id="PF20803"/>
    </source>
</evidence>
<feature type="transmembrane region" description="Helical" evidence="7">
    <location>
        <begin position="6"/>
        <end position="32"/>
    </location>
</feature>
<dbReference type="Proteomes" id="UP000230108">
    <property type="component" value="Unassembled WGS sequence"/>
</dbReference>
<dbReference type="InterPro" id="IPR021127">
    <property type="entry name" value="CRISPR_associated_Cas2"/>
</dbReference>
<dbReference type="InterPro" id="IPR036388">
    <property type="entry name" value="WH-like_DNA-bd_sf"/>
</dbReference>
<reference evidence="10" key="1">
    <citation type="submission" date="2017-09" db="EMBL/GenBank/DDBJ databases">
        <title>Depth-based differentiation of microbial function through sediment-hosted aquifers and enrichment of novel symbionts in the deep terrestrial subsurface.</title>
        <authorList>
            <person name="Probst A.J."/>
            <person name="Ladd B."/>
            <person name="Jarett J.K."/>
            <person name="Geller-Mcgrath D.E."/>
            <person name="Sieber C.M.K."/>
            <person name="Emerson J.B."/>
            <person name="Anantharaman K."/>
            <person name="Thomas B.C."/>
            <person name="Malmstrom R."/>
            <person name="Stieglmeier M."/>
            <person name="Klingl A."/>
            <person name="Woyke T."/>
            <person name="Ryan C.M."/>
            <person name="Banfield J.F."/>
        </authorList>
    </citation>
    <scope>NUCLEOTIDE SEQUENCE [LARGE SCALE GENOMIC DNA]</scope>
</reference>
<evidence type="ECO:0000256" key="6">
    <source>
        <dbReference type="ARBA" id="ARBA00023118"/>
    </source>
</evidence>
<sequence>MLLTGIGLTCLIGGSILFPNLPIVVGSIIKIIEETKGYSLPRNKVRRTLKRLEGRKLLYIENRGEKATVHLTDKGKQIIIKYSLTSLLELKRKKKSWNHKWFMVFFDVPESERAKRDHLRTFLTEIGFIPYQKSVYIFPYECEREILLVKKIIEGGKYLSYVIADRIEYEDEMKKTFKL</sequence>
<evidence type="ECO:0000256" key="1">
    <source>
        <dbReference type="ARBA" id="ARBA00022722"/>
    </source>
</evidence>
<evidence type="ECO:0000256" key="2">
    <source>
        <dbReference type="ARBA" id="ARBA00022723"/>
    </source>
</evidence>
<keyword evidence="6" id="KW-0051">Antiviral defense</keyword>
<dbReference type="GO" id="GO:0006351">
    <property type="term" value="P:DNA-templated transcription"/>
    <property type="evidence" value="ECO:0007669"/>
    <property type="project" value="TreeGrafter"/>
</dbReference>
<dbReference type="Pfam" id="PF20803">
    <property type="entry name" value="PaaX_M"/>
    <property type="match status" value="1"/>
</dbReference>
<dbReference type="AlphaFoldDB" id="A0A2M7QD77"/>
<evidence type="ECO:0000313" key="9">
    <source>
        <dbReference type="EMBL" id="PIY68813.1"/>
    </source>
</evidence>
<keyword evidence="7" id="KW-1133">Transmembrane helix</keyword>
<dbReference type="EMBL" id="PFLF01000085">
    <property type="protein sequence ID" value="PIY68813.1"/>
    <property type="molecule type" value="Genomic_DNA"/>
</dbReference>
<keyword evidence="1" id="KW-0540">Nuclease</keyword>
<evidence type="ECO:0000313" key="10">
    <source>
        <dbReference type="Proteomes" id="UP000230108"/>
    </source>
</evidence>
<evidence type="ECO:0000256" key="7">
    <source>
        <dbReference type="SAM" id="Phobius"/>
    </source>
</evidence>
<evidence type="ECO:0000256" key="4">
    <source>
        <dbReference type="ARBA" id="ARBA00022801"/>
    </source>
</evidence>
<dbReference type="PANTHER" id="PTHR30319:SF1">
    <property type="entry name" value="TRANSCRIPTIONAL REPRESSOR PAAX"/>
    <property type="match status" value="1"/>
</dbReference>
<keyword evidence="7" id="KW-0812">Transmembrane</keyword>
<dbReference type="GO" id="GO:0004521">
    <property type="term" value="F:RNA endonuclease activity"/>
    <property type="evidence" value="ECO:0007669"/>
    <property type="project" value="InterPro"/>
</dbReference>
<dbReference type="Gene3D" id="3.30.70.2650">
    <property type="match status" value="1"/>
</dbReference>
<evidence type="ECO:0000256" key="5">
    <source>
        <dbReference type="ARBA" id="ARBA00022842"/>
    </source>
</evidence>
<comment type="caution">
    <text evidence="9">The sequence shown here is derived from an EMBL/GenBank/DDBJ whole genome shotgun (WGS) entry which is preliminary data.</text>
</comment>
<protein>
    <submittedName>
        <fullName evidence="9">CRISPR-associated endonuclease Cas2</fullName>
    </submittedName>
</protein>
<keyword evidence="4" id="KW-0378">Hydrolase</keyword>
<dbReference type="GO" id="GO:0043571">
    <property type="term" value="P:maintenance of CRISPR repeat elements"/>
    <property type="evidence" value="ECO:0007669"/>
    <property type="project" value="InterPro"/>
</dbReference>
<evidence type="ECO:0000256" key="3">
    <source>
        <dbReference type="ARBA" id="ARBA00022759"/>
    </source>
</evidence>
<feature type="domain" description="Transcriptional repressor PaaX-like central Cas2-like" evidence="8">
    <location>
        <begin position="95"/>
        <end position="171"/>
    </location>
</feature>
<proteinExistence type="predicted"/>
<organism evidence="9 10">
    <name type="scientific">Candidatus Roizmanbacteria bacterium CG_4_10_14_0_8_um_filter_39_9</name>
    <dbReference type="NCBI Taxonomy" id="1974829"/>
    <lineage>
        <taxon>Bacteria</taxon>
        <taxon>Candidatus Roizmaniibacteriota</taxon>
    </lineage>
</organism>
<accession>A0A2M7QD77</accession>
<keyword evidence="2" id="KW-0479">Metal-binding</keyword>
<keyword evidence="7" id="KW-0472">Membrane</keyword>